<dbReference type="EMBL" id="CP000155">
    <property type="protein sequence ID" value="ABC28760.1"/>
    <property type="molecule type" value="Genomic_DNA"/>
</dbReference>
<dbReference type="OrthoDB" id="6530772at2"/>
<dbReference type="GO" id="GO:0050661">
    <property type="term" value="F:NADP binding"/>
    <property type="evidence" value="ECO:0007669"/>
    <property type="project" value="TreeGrafter"/>
</dbReference>
<dbReference type="Pfam" id="PF08546">
    <property type="entry name" value="ApbA_C"/>
    <property type="match status" value="1"/>
</dbReference>
<evidence type="ECO:0000256" key="4">
    <source>
        <dbReference type="ARBA" id="ARBA00019465"/>
    </source>
</evidence>
<evidence type="ECO:0000256" key="3">
    <source>
        <dbReference type="ARBA" id="ARBA00013014"/>
    </source>
</evidence>
<evidence type="ECO:0000256" key="7">
    <source>
        <dbReference type="ARBA" id="ARBA00023002"/>
    </source>
</evidence>
<name>Q2SKR4_HAHCH</name>
<evidence type="ECO:0000256" key="9">
    <source>
        <dbReference type="ARBA" id="ARBA00048793"/>
    </source>
</evidence>
<dbReference type="InterPro" id="IPR008927">
    <property type="entry name" value="6-PGluconate_DH-like_C_sf"/>
</dbReference>
<dbReference type="InterPro" id="IPR013328">
    <property type="entry name" value="6PGD_dom2"/>
</dbReference>
<dbReference type="InterPro" id="IPR003710">
    <property type="entry name" value="ApbA"/>
</dbReference>
<protein>
    <recommendedName>
        <fullName evidence="4 10">2-dehydropantoate 2-reductase</fullName>
        <ecNumber evidence="3 10">1.1.1.169</ecNumber>
    </recommendedName>
    <alternativeName>
        <fullName evidence="8 10">Ketopantoate reductase</fullName>
    </alternativeName>
</protein>
<accession>Q2SKR4</accession>
<evidence type="ECO:0000259" key="12">
    <source>
        <dbReference type="Pfam" id="PF08546"/>
    </source>
</evidence>
<evidence type="ECO:0000256" key="10">
    <source>
        <dbReference type="RuleBase" id="RU362068"/>
    </source>
</evidence>
<keyword evidence="14" id="KW-1185">Reference proteome</keyword>
<gene>
    <name evidence="13" type="primary">panE2</name>
    <name evidence="13" type="ordered locus">HCH_01927</name>
</gene>
<comment type="catalytic activity">
    <reaction evidence="9 10">
        <text>(R)-pantoate + NADP(+) = 2-dehydropantoate + NADPH + H(+)</text>
        <dbReference type="Rhea" id="RHEA:16233"/>
        <dbReference type="ChEBI" id="CHEBI:11561"/>
        <dbReference type="ChEBI" id="CHEBI:15378"/>
        <dbReference type="ChEBI" id="CHEBI:15980"/>
        <dbReference type="ChEBI" id="CHEBI:57783"/>
        <dbReference type="ChEBI" id="CHEBI:58349"/>
        <dbReference type="EC" id="1.1.1.169"/>
    </reaction>
</comment>
<dbReference type="Proteomes" id="UP000000238">
    <property type="component" value="Chromosome"/>
</dbReference>
<dbReference type="KEGG" id="hch:HCH_01927"/>
<feature type="domain" description="Ketopantoate reductase N-terminal" evidence="11">
    <location>
        <begin position="5"/>
        <end position="153"/>
    </location>
</feature>
<dbReference type="InterPro" id="IPR013752">
    <property type="entry name" value="KPA_reductase"/>
</dbReference>
<dbReference type="SUPFAM" id="SSF51735">
    <property type="entry name" value="NAD(P)-binding Rossmann-fold domains"/>
    <property type="match status" value="1"/>
</dbReference>
<dbReference type="SUPFAM" id="SSF48179">
    <property type="entry name" value="6-phosphogluconate dehydrogenase C-terminal domain-like"/>
    <property type="match status" value="1"/>
</dbReference>
<dbReference type="Gene3D" id="1.10.1040.10">
    <property type="entry name" value="N-(1-d-carboxylethyl)-l-norvaline Dehydrogenase, domain 2"/>
    <property type="match status" value="1"/>
</dbReference>
<evidence type="ECO:0000256" key="6">
    <source>
        <dbReference type="ARBA" id="ARBA00022857"/>
    </source>
</evidence>
<dbReference type="HOGENOM" id="CLU_031468_0_1_6"/>
<organism evidence="13 14">
    <name type="scientific">Hahella chejuensis (strain KCTC 2396)</name>
    <dbReference type="NCBI Taxonomy" id="349521"/>
    <lineage>
        <taxon>Bacteria</taxon>
        <taxon>Pseudomonadati</taxon>
        <taxon>Pseudomonadota</taxon>
        <taxon>Gammaproteobacteria</taxon>
        <taxon>Oceanospirillales</taxon>
        <taxon>Hahellaceae</taxon>
        <taxon>Hahella</taxon>
    </lineage>
</organism>
<dbReference type="Gene3D" id="3.40.50.720">
    <property type="entry name" value="NAD(P)-binding Rossmann-like Domain"/>
    <property type="match status" value="1"/>
</dbReference>
<evidence type="ECO:0000313" key="13">
    <source>
        <dbReference type="EMBL" id="ABC28760.1"/>
    </source>
</evidence>
<dbReference type="InterPro" id="IPR013332">
    <property type="entry name" value="KPR_N"/>
</dbReference>
<evidence type="ECO:0000256" key="5">
    <source>
        <dbReference type="ARBA" id="ARBA00022655"/>
    </source>
</evidence>
<proteinExistence type="inferred from homology"/>
<dbReference type="GO" id="GO:0015940">
    <property type="term" value="P:pantothenate biosynthetic process"/>
    <property type="evidence" value="ECO:0007669"/>
    <property type="project" value="UniProtKB-UniPathway"/>
</dbReference>
<dbReference type="PROSITE" id="PS51257">
    <property type="entry name" value="PROKAR_LIPOPROTEIN"/>
    <property type="match status" value="1"/>
</dbReference>
<keyword evidence="7 10" id="KW-0560">Oxidoreductase</keyword>
<feature type="domain" description="Ketopantoate reductase C-terminal" evidence="12">
    <location>
        <begin position="181"/>
        <end position="304"/>
    </location>
</feature>
<dbReference type="EC" id="1.1.1.169" evidence="3 10"/>
<comment type="similarity">
    <text evidence="2 10">Belongs to the ketopantoate reductase family.</text>
</comment>
<evidence type="ECO:0000259" key="11">
    <source>
        <dbReference type="Pfam" id="PF02558"/>
    </source>
</evidence>
<dbReference type="UniPathway" id="UPA00028">
    <property type="reaction ID" value="UER00004"/>
</dbReference>
<evidence type="ECO:0000256" key="1">
    <source>
        <dbReference type="ARBA" id="ARBA00004994"/>
    </source>
</evidence>
<dbReference type="eggNOG" id="COG1893">
    <property type="taxonomic scope" value="Bacteria"/>
</dbReference>
<reference evidence="13 14" key="1">
    <citation type="journal article" date="2005" name="Nucleic Acids Res.">
        <title>Genomic blueprint of Hahella chejuensis, a marine microbe producing an algicidal agent.</title>
        <authorList>
            <person name="Jeong H."/>
            <person name="Yim J.H."/>
            <person name="Lee C."/>
            <person name="Choi S.-H."/>
            <person name="Park Y.K."/>
            <person name="Yoon S.H."/>
            <person name="Hur C.-G."/>
            <person name="Kang H.-Y."/>
            <person name="Kim D."/>
            <person name="Lee H.H."/>
            <person name="Park K.H."/>
            <person name="Park S.-H."/>
            <person name="Park H.-S."/>
            <person name="Lee H.K."/>
            <person name="Oh T.K."/>
            <person name="Kim J.F."/>
        </authorList>
    </citation>
    <scope>NUCLEOTIDE SEQUENCE [LARGE SCALE GENOMIC DNA]</scope>
    <source>
        <strain evidence="13 14">KCTC 2396</strain>
    </source>
</reference>
<dbReference type="GO" id="GO:0005737">
    <property type="term" value="C:cytoplasm"/>
    <property type="evidence" value="ECO:0007669"/>
    <property type="project" value="TreeGrafter"/>
</dbReference>
<comment type="pathway">
    <text evidence="1 10">Cofactor biosynthesis; (R)-pantothenate biosynthesis; (R)-pantoate from 3-methyl-2-oxobutanoate: step 2/2.</text>
</comment>
<dbReference type="NCBIfam" id="NF004311">
    <property type="entry name" value="PRK05708.1"/>
    <property type="match status" value="1"/>
</dbReference>
<keyword evidence="6 10" id="KW-0521">NADP</keyword>
<dbReference type="InterPro" id="IPR036291">
    <property type="entry name" value="NAD(P)-bd_dom_sf"/>
</dbReference>
<dbReference type="GO" id="GO:0008677">
    <property type="term" value="F:2-dehydropantoate 2-reductase activity"/>
    <property type="evidence" value="ECO:0007669"/>
    <property type="project" value="UniProtKB-EC"/>
</dbReference>
<evidence type="ECO:0000256" key="2">
    <source>
        <dbReference type="ARBA" id="ARBA00007870"/>
    </source>
</evidence>
<dbReference type="Pfam" id="PF02558">
    <property type="entry name" value="ApbA"/>
    <property type="match status" value="1"/>
</dbReference>
<evidence type="ECO:0000256" key="8">
    <source>
        <dbReference type="ARBA" id="ARBA00032024"/>
    </source>
</evidence>
<dbReference type="PANTHER" id="PTHR43765">
    <property type="entry name" value="2-DEHYDROPANTOATE 2-REDUCTASE-RELATED"/>
    <property type="match status" value="1"/>
</dbReference>
<dbReference type="PANTHER" id="PTHR43765:SF2">
    <property type="entry name" value="2-DEHYDROPANTOATE 2-REDUCTASE"/>
    <property type="match status" value="1"/>
</dbReference>
<sequence length="312" mass="34135">MRHRIHILGNGSLGGLLACRLSPFVDVRMILRSPPYPQSNTDDKRLPLTLDLAGERQSWRFDWETADAAEPISTLFLTTKSYSALNALDSIRHRLTPASRILLWQNGMGSQMQIAQEYADMAVYAASTTEGANRPEDGRIVHAGHGQTWVGPLSANAPFQEAQRLVDLLREAGFSSETTKDIRAQLWRKLSVNCGVNPFTVILNCRNGDILEHAYFQQRIDALCEELSAMLFVAGYGEPAANVKARIVAVAQGTANNISSMLQDVRAGRQTEINAINGFICDYADAHGQPHPVNSELTAGVHALSDHSGQSA</sequence>
<comment type="function">
    <text evidence="10">Catalyzes the NADPH-dependent reduction of ketopantoate into pantoic acid.</text>
</comment>
<dbReference type="InterPro" id="IPR050838">
    <property type="entry name" value="Ketopantoate_reductase"/>
</dbReference>
<dbReference type="AlphaFoldDB" id="Q2SKR4"/>
<dbReference type="STRING" id="349521.HCH_01927"/>
<evidence type="ECO:0000313" key="14">
    <source>
        <dbReference type="Proteomes" id="UP000000238"/>
    </source>
</evidence>
<dbReference type="RefSeq" id="WP_011395831.1">
    <property type="nucleotide sequence ID" value="NC_007645.1"/>
</dbReference>
<keyword evidence="5 10" id="KW-0566">Pantothenate biosynthesis</keyword>
<dbReference type="NCBIfam" id="TIGR00745">
    <property type="entry name" value="apbA_panE"/>
    <property type="match status" value="1"/>
</dbReference>